<dbReference type="SMART" id="SM00493">
    <property type="entry name" value="TOPRIM"/>
    <property type="match status" value="1"/>
</dbReference>
<dbReference type="CDD" id="cd01029">
    <property type="entry name" value="TOPRIM_primases"/>
    <property type="match status" value="1"/>
</dbReference>
<dbReference type="KEGG" id="jcu:105636782"/>
<evidence type="ECO:0000259" key="1">
    <source>
        <dbReference type="SMART" id="SM00493"/>
    </source>
</evidence>
<dbReference type="Proteomes" id="UP000027138">
    <property type="component" value="Unassembled WGS sequence"/>
</dbReference>
<evidence type="ECO:0000313" key="2">
    <source>
        <dbReference type="EMBL" id="KDP34843.1"/>
    </source>
</evidence>
<sequence>MPISIMNRYNLFLERFLASNSWQAPIVHRGRFRLLSNYATPKLQILQSANRKELEEEKVRTLMQKMELLGIKCDDSFVPGNFSLLFCPKCKGWQSMERSLSLHIIQDADFAMWRCYHTSCGWAGQAFADSRMTNEGMNKIFKVRPSWQTTIEGIVLEPLGEKLIAYFADRMISEETLRRNSVMQIAGDQGAIAFTYRKNGVLVGCKYRTIEKKFWQDKGTEKWLYGLDDIIEVTEIIIVEGELDKLSLEEAGLFNCVSVPSGAPQIVSEKELPSLEKDKAYQYLWNCKQYLDKVSHVILATDGDASGQALAEELARRLGKERCRLVQWPKKDHSSCFKDANEVLKCLGPTALRKVIETAKLYHVHTVDKVM</sequence>
<reference evidence="2 3" key="1">
    <citation type="journal article" date="2014" name="PLoS ONE">
        <title>Global Analysis of Gene Expression Profiles in Physic Nut (Jatropha curcas L.) Seedlings Exposed to Salt Stress.</title>
        <authorList>
            <person name="Zhang L."/>
            <person name="Zhang C."/>
            <person name="Wu P."/>
            <person name="Chen Y."/>
            <person name="Li M."/>
            <person name="Jiang H."/>
            <person name="Wu G."/>
        </authorList>
    </citation>
    <scope>NUCLEOTIDE SEQUENCE [LARGE SCALE GENOMIC DNA]</scope>
    <source>
        <strain evidence="3">cv. GZQX0401</strain>
        <tissue evidence="2">Young leaves</tissue>
    </source>
</reference>
<dbReference type="Pfam" id="PF13662">
    <property type="entry name" value="Toprim_4"/>
    <property type="match status" value="1"/>
</dbReference>
<dbReference type="OrthoDB" id="275278at2759"/>
<dbReference type="InterPro" id="IPR006171">
    <property type="entry name" value="TOPRIM_dom"/>
</dbReference>
<gene>
    <name evidence="2" type="ORF">JCGZ_09131</name>
</gene>
<dbReference type="Gene3D" id="3.40.1360.10">
    <property type="match status" value="1"/>
</dbReference>
<dbReference type="PANTHER" id="PTHR12873">
    <property type="entry name" value="T7-LIKE MITOCHONDRIAL DNA HELICASE"/>
    <property type="match status" value="1"/>
</dbReference>
<dbReference type="AlphaFoldDB" id="A0A067KIL8"/>
<dbReference type="SUPFAM" id="SSF56731">
    <property type="entry name" value="DNA primase core"/>
    <property type="match status" value="1"/>
</dbReference>
<keyword evidence="3" id="KW-1185">Reference proteome</keyword>
<dbReference type="GO" id="GO:0043139">
    <property type="term" value="F:5'-3' DNA helicase activity"/>
    <property type="evidence" value="ECO:0007669"/>
    <property type="project" value="InterPro"/>
</dbReference>
<dbReference type="EMBL" id="KK914502">
    <property type="protein sequence ID" value="KDP34843.1"/>
    <property type="molecule type" value="Genomic_DNA"/>
</dbReference>
<organism evidence="2 3">
    <name type="scientific">Jatropha curcas</name>
    <name type="common">Barbados nut</name>
    <dbReference type="NCBI Taxonomy" id="180498"/>
    <lineage>
        <taxon>Eukaryota</taxon>
        <taxon>Viridiplantae</taxon>
        <taxon>Streptophyta</taxon>
        <taxon>Embryophyta</taxon>
        <taxon>Tracheophyta</taxon>
        <taxon>Spermatophyta</taxon>
        <taxon>Magnoliopsida</taxon>
        <taxon>eudicotyledons</taxon>
        <taxon>Gunneridae</taxon>
        <taxon>Pentapetalae</taxon>
        <taxon>rosids</taxon>
        <taxon>fabids</taxon>
        <taxon>Malpighiales</taxon>
        <taxon>Euphorbiaceae</taxon>
        <taxon>Crotonoideae</taxon>
        <taxon>Jatropheae</taxon>
        <taxon>Jatropha</taxon>
    </lineage>
</organism>
<protein>
    <recommendedName>
        <fullName evidence="1">Toprim domain-containing protein</fullName>
    </recommendedName>
</protein>
<name>A0A067KIL8_JATCU</name>
<proteinExistence type="predicted"/>
<dbReference type="PANTHER" id="PTHR12873:SF6">
    <property type="entry name" value="TOPRIM DOMAIN-CONTAINING PROTEIN"/>
    <property type="match status" value="1"/>
</dbReference>
<accession>A0A067KIL8</accession>
<evidence type="ECO:0000313" key="3">
    <source>
        <dbReference type="Proteomes" id="UP000027138"/>
    </source>
</evidence>
<dbReference type="InterPro" id="IPR027032">
    <property type="entry name" value="Twinkle-like"/>
</dbReference>
<dbReference type="GO" id="GO:0003697">
    <property type="term" value="F:single-stranded DNA binding"/>
    <property type="evidence" value="ECO:0007669"/>
    <property type="project" value="InterPro"/>
</dbReference>
<dbReference type="InterPro" id="IPR034154">
    <property type="entry name" value="TOPRIM_DnaG/twinkle"/>
</dbReference>
<feature type="domain" description="Toprim" evidence="1">
    <location>
        <begin position="234"/>
        <end position="323"/>
    </location>
</feature>